<evidence type="ECO:0000313" key="1">
    <source>
        <dbReference type="EMBL" id="KAI3741802.1"/>
    </source>
</evidence>
<comment type="caution">
    <text evidence="1">The sequence shown here is derived from an EMBL/GenBank/DDBJ whole genome shotgun (WGS) entry which is preliminary data.</text>
</comment>
<organism evidence="1 2">
    <name type="scientific">Smallanthus sonchifolius</name>
    <dbReference type="NCBI Taxonomy" id="185202"/>
    <lineage>
        <taxon>Eukaryota</taxon>
        <taxon>Viridiplantae</taxon>
        <taxon>Streptophyta</taxon>
        <taxon>Embryophyta</taxon>
        <taxon>Tracheophyta</taxon>
        <taxon>Spermatophyta</taxon>
        <taxon>Magnoliopsida</taxon>
        <taxon>eudicotyledons</taxon>
        <taxon>Gunneridae</taxon>
        <taxon>Pentapetalae</taxon>
        <taxon>asterids</taxon>
        <taxon>campanulids</taxon>
        <taxon>Asterales</taxon>
        <taxon>Asteraceae</taxon>
        <taxon>Asteroideae</taxon>
        <taxon>Heliantheae alliance</taxon>
        <taxon>Millerieae</taxon>
        <taxon>Smallanthus</taxon>
    </lineage>
</organism>
<protein>
    <submittedName>
        <fullName evidence="1">Uncharacterized protein</fullName>
    </submittedName>
</protein>
<accession>A0ACB9D5C0</accession>
<reference evidence="1 2" key="2">
    <citation type="journal article" date="2022" name="Mol. Ecol. Resour.">
        <title>The genomes of chicory, endive, great burdock and yacon provide insights into Asteraceae paleo-polyploidization history and plant inulin production.</title>
        <authorList>
            <person name="Fan W."/>
            <person name="Wang S."/>
            <person name="Wang H."/>
            <person name="Wang A."/>
            <person name="Jiang F."/>
            <person name="Liu H."/>
            <person name="Zhao H."/>
            <person name="Xu D."/>
            <person name="Zhang Y."/>
        </authorList>
    </citation>
    <scope>NUCLEOTIDE SEQUENCE [LARGE SCALE GENOMIC DNA]</scope>
    <source>
        <strain evidence="2">cv. Yunnan</strain>
        <tissue evidence="1">Leaves</tissue>
    </source>
</reference>
<keyword evidence="2" id="KW-1185">Reference proteome</keyword>
<dbReference type="EMBL" id="CM042037">
    <property type="protein sequence ID" value="KAI3741802.1"/>
    <property type="molecule type" value="Genomic_DNA"/>
</dbReference>
<proteinExistence type="predicted"/>
<evidence type="ECO:0000313" key="2">
    <source>
        <dbReference type="Proteomes" id="UP001056120"/>
    </source>
</evidence>
<name>A0ACB9D5C0_9ASTR</name>
<dbReference type="Proteomes" id="UP001056120">
    <property type="component" value="Linkage Group LG20"/>
</dbReference>
<reference evidence="2" key="1">
    <citation type="journal article" date="2022" name="Mol. Ecol. Resour.">
        <title>The genomes of chicory, endive, great burdock and yacon provide insights into Asteraceae palaeo-polyploidization history and plant inulin production.</title>
        <authorList>
            <person name="Fan W."/>
            <person name="Wang S."/>
            <person name="Wang H."/>
            <person name="Wang A."/>
            <person name="Jiang F."/>
            <person name="Liu H."/>
            <person name="Zhao H."/>
            <person name="Xu D."/>
            <person name="Zhang Y."/>
        </authorList>
    </citation>
    <scope>NUCLEOTIDE SEQUENCE [LARGE SCALE GENOMIC DNA]</scope>
    <source>
        <strain evidence="2">cv. Yunnan</strain>
    </source>
</reference>
<sequence>MHSRKPTSTVEADIAGGGSISCSHGHPKQEASTASSKRYAFKEGDRVEYVGSLHSGFSPLMPPIRGPVYGYKGKVLLAFGENRSSKIGVRFDKQITEGNDLGGICEKDHGFFCPAILLRLDSSSSNVEKLAIRQLYEVALKESRSSPLILFIKDNEKSMLGNPEAYASFKIALEKLPSNVVVIASHAQIDNRKEKSHPGGLLFTKFGSNQTSLLDLAFQDNFGRLHDKSKETPKTMKQLSRFFPNKVTIQTPQDEALLSDWKQLLDRDTETLKSQSNIVSICTGSESSWYWLL</sequence>
<gene>
    <name evidence="1" type="ORF">L1987_59480</name>
</gene>